<gene>
    <name evidence="7" type="ORF">LCGC14_1455320</name>
</gene>
<evidence type="ECO:0000256" key="1">
    <source>
        <dbReference type="ARBA" id="ARBA00022485"/>
    </source>
</evidence>
<dbReference type="PROSITE" id="PS51379">
    <property type="entry name" value="4FE4S_FER_2"/>
    <property type="match status" value="2"/>
</dbReference>
<name>A0A0F9LXA2_9ZZZZ</name>
<dbReference type="Pfam" id="PF13450">
    <property type="entry name" value="NAD_binding_8"/>
    <property type="match status" value="1"/>
</dbReference>
<dbReference type="GO" id="GO:0016491">
    <property type="term" value="F:oxidoreductase activity"/>
    <property type="evidence" value="ECO:0007669"/>
    <property type="project" value="UniProtKB-KW"/>
</dbReference>
<keyword evidence="3" id="KW-0560">Oxidoreductase</keyword>
<keyword evidence="2" id="KW-0479">Metal-binding</keyword>
<feature type="domain" description="4Fe-4S ferredoxin-type" evidence="6">
    <location>
        <begin position="143"/>
        <end position="173"/>
    </location>
</feature>
<dbReference type="Gene3D" id="3.30.70.20">
    <property type="match status" value="1"/>
</dbReference>
<protein>
    <recommendedName>
        <fullName evidence="6">4Fe-4S ferredoxin-type domain-containing protein</fullName>
    </recommendedName>
</protein>
<dbReference type="AlphaFoldDB" id="A0A0F9LXA2"/>
<feature type="domain" description="4Fe-4S ferredoxin-type" evidence="6">
    <location>
        <begin position="96"/>
        <end position="126"/>
    </location>
</feature>
<dbReference type="Gene3D" id="3.50.50.60">
    <property type="entry name" value="FAD/NAD(P)-binding domain"/>
    <property type="match status" value="1"/>
</dbReference>
<reference evidence="7" key="1">
    <citation type="journal article" date="2015" name="Nature">
        <title>Complex archaea that bridge the gap between prokaryotes and eukaryotes.</title>
        <authorList>
            <person name="Spang A."/>
            <person name="Saw J.H."/>
            <person name="Jorgensen S.L."/>
            <person name="Zaremba-Niedzwiedzka K."/>
            <person name="Martijn J."/>
            <person name="Lind A.E."/>
            <person name="van Eijk R."/>
            <person name="Schleper C."/>
            <person name="Guy L."/>
            <person name="Ettema T.J."/>
        </authorList>
    </citation>
    <scope>NUCLEOTIDE SEQUENCE</scope>
</reference>
<dbReference type="GO" id="GO:0046872">
    <property type="term" value="F:metal ion binding"/>
    <property type="evidence" value="ECO:0007669"/>
    <property type="project" value="UniProtKB-KW"/>
</dbReference>
<keyword evidence="5" id="KW-0411">Iron-sulfur</keyword>
<sequence>MADKGVLIIGGGITGITSAVELAEAGHDVTIVEKNSYLGGRVAQLNKYFPKLCPPVCGLEMNFRRIKENARVSILTQAEVAGITGDEGDFTASITKNPRYVNDKCTICGDCERACHAERSNDFNFGMDTTKAAYLPFNQAFPAKYVIDRAACKQGCTACKDACKYDAIDLDMAPDALEIKVASVVGATGWDPYDTGKLDTLGEGKIKNVISNMMMERLASPSGPTGGKILRPSDGKEIKNVAFVQCAGSRDEDHLPYCSYICCMASLKQATYVREQYETAEVEIFYIDLRTPGRYEKFLNDVSADELVTLTKGKVARITEVEGGDVEVEAEDVLAGKLIKKRFELVVLATGMQPSGASQKVAGLNFSADGFVLSGGGVHAAGTAKAPLDVARSVQSATAAALKGIQSLVRR</sequence>
<evidence type="ECO:0000259" key="6">
    <source>
        <dbReference type="PROSITE" id="PS51379"/>
    </source>
</evidence>
<dbReference type="InterPro" id="IPR039650">
    <property type="entry name" value="HdrA-like"/>
</dbReference>
<dbReference type="PANTHER" id="PTHR43498">
    <property type="entry name" value="FERREDOXIN:COB-COM HETERODISULFIDE REDUCTASE SUBUNIT A"/>
    <property type="match status" value="1"/>
</dbReference>
<organism evidence="7">
    <name type="scientific">marine sediment metagenome</name>
    <dbReference type="NCBI Taxonomy" id="412755"/>
    <lineage>
        <taxon>unclassified sequences</taxon>
        <taxon>metagenomes</taxon>
        <taxon>ecological metagenomes</taxon>
    </lineage>
</organism>
<evidence type="ECO:0000256" key="2">
    <source>
        <dbReference type="ARBA" id="ARBA00022723"/>
    </source>
</evidence>
<dbReference type="EMBL" id="LAZR01010068">
    <property type="protein sequence ID" value="KKM68995.1"/>
    <property type="molecule type" value="Genomic_DNA"/>
</dbReference>
<comment type="caution">
    <text evidence="7">The sequence shown here is derived from an EMBL/GenBank/DDBJ whole genome shotgun (WGS) entry which is preliminary data.</text>
</comment>
<evidence type="ECO:0000256" key="5">
    <source>
        <dbReference type="ARBA" id="ARBA00023014"/>
    </source>
</evidence>
<dbReference type="PANTHER" id="PTHR43498:SF1">
    <property type="entry name" value="COB--COM HETERODISULFIDE REDUCTASE IRON-SULFUR SUBUNIT A"/>
    <property type="match status" value="1"/>
</dbReference>
<evidence type="ECO:0000256" key="3">
    <source>
        <dbReference type="ARBA" id="ARBA00023002"/>
    </source>
</evidence>
<keyword evidence="4" id="KW-0408">Iron</keyword>
<dbReference type="SUPFAM" id="SSF51905">
    <property type="entry name" value="FAD/NAD(P)-binding domain"/>
    <property type="match status" value="1"/>
</dbReference>
<dbReference type="InterPro" id="IPR017896">
    <property type="entry name" value="4Fe4S_Fe-S-bd"/>
</dbReference>
<evidence type="ECO:0000313" key="7">
    <source>
        <dbReference type="EMBL" id="KKM68995.1"/>
    </source>
</evidence>
<dbReference type="InterPro" id="IPR036188">
    <property type="entry name" value="FAD/NAD-bd_sf"/>
</dbReference>
<keyword evidence="1" id="KW-0004">4Fe-4S</keyword>
<dbReference type="GO" id="GO:0051539">
    <property type="term" value="F:4 iron, 4 sulfur cluster binding"/>
    <property type="evidence" value="ECO:0007669"/>
    <property type="project" value="UniProtKB-KW"/>
</dbReference>
<proteinExistence type="predicted"/>
<evidence type="ECO:0000256" key="4">
    <source>
        <dbReference type="ARBA" id="ARBA00023004"/>
    </source>
</evidence>
<accession>A0A0F9LXA2</accession>